<dbReference type="EMBL" id="RRCH01000002">
    <property type="protein sequence ID" value="RRJ34089.1"/>
    <property type="molecule type" value="Genomic_DNA"/>
</dbReference>
<protein>
    <submittedName>
        <fullName evidence="2">Lamin tail domain-containing protein</fullName>
    </submittedName>
</protein>
<evidence type="ECO:0000259" key="1">
    <source>
        <dbReference type="PROSITE" id="PS51841"/>
    </source>
</evidence>
<dbReference type="Proteomes" id="UP000282322">
    <property type="component" value="Unassembled WGS sequence"/>
</dbReference>
<name>A0A3P3RML1_9EURY</name>
<proteinExistence type="predicted"/>
<dbReference type="Gene3D" id="2.60.40.1260">
    <property type="entry name" value="Lamin Tail domain"/>
    <property type="match status" value="1"/>
</dbReference>
<feature type="domain" description="LTD" evidence="1">
    <location>
        <begin position="1"/>
        <end position="107"/>
    </location>
</feature>
<dbReference type="OrthoDB" id="3327at2157"/>
<dbReference type="Pfam" id="PF00932">
    <property type="entry name" value="LTD"/>
    <property type="match status" value="1"/>
</dbReference>
<evidence type="ECO:0000313" key="2">
    <source>
        <dbReference type="EMBL" id="RRJ34089.1"/>
    </source>
</evidence>
<organism evidence="2 3">
    <name type="scientific">Halocatena pleomorpha</name>
    <dbReference type="NCBI Taxonomy" id="1785090"/>
    <lineage>
        <taxon>Archaea</taxon>
        <taxon>Methanobacteriati</taxon>
        <taxon>Methanobacteriota</taxon>
        <taxon>Stenosarchaea group</taxon>
        <taxon>Halobacteria</taxon>
        <taxon>Halobacteriales</taxon>
        <taxon>Natronomonadaceae</taxon>
        <taxon>Halocatena</taxon>
    </lineage>
</organism>
<evidence type="ECO:0000313" key="3">
    <source>
        <dbReference type="Proteomes" id="UP000282322"/>
    </source>
</evidence>
<sequence length="170" mass="19029">MDRISSVPNDHVHCVSRERNSHGNSVISCIGEPLDLSVWTVADEADHTYTFPRGTSLAAGATVTLHTGSWTDTETDHYWGSSSASISSLNCSFVSKPNRVPGYAYSDSWRYIAGLPGNDERQLQRVFTALVVFMHVEPLPKRLSLSRREGVVIADRRRENHYHILRAPSY</sequence>
<accession>A0A3P3RML1</accession>
<gene>
    <name evidence="2" type="ORF">EIK79_00915</name>
</gene>
<comment type="caution">
    <text evidence="2">The sequence shown here is derived from an EMBL/GenBank/DDBJ whole genome shotgun (WGS) entry which is preliminary data.</text>
</comment>
<dbReference type="RefSeq" id="WP_124953259.1">
    <property type="nucleotide sequence ID" value="NZ_RRCH01000002.1"/>
</dbReference>
<dbReference type="SUPFAM" id="SSF74853">
    <property type="entry name" value="Lamin A/C globular tail domain"/>
    <property type="match status" value="1"/>
</dbReference>
<reference evidence="2 3" key="1">
    <citation type="submission" date="2018-11" db="EMBL/GenBank/DDBJ databases">
        <title>Taxonoimc description of Halomarina strain SPP-AMP-1.</title>
        <authorList>
            <person name="Pal Y."/>
            <person name="Srinivasana K."/>
            <person name="Verma A."/>
            <person name="Kumar P."/>
        </authorList>
    </citation>
    <scope>NUCLEOTIDE SEQUENCE [LARGE SCALE GENOMIC DNA]</scope>
    <source>
        <strain evidence="2 3">SPP-AMP-1</strain>
    </source>
</reference>
<dbReference type="PROSITE" id="PS51841">
    <property type="entry name" value="LTD"/>
    <property type="match status" value="1"/>
</dbReference>
<dbReference type="AlphaFoldDB" id="A0A3P3RML1"/>
<dbReference type="InterPro" id="IPR036415">
    <property type="entry name" value="Lamin_tail_dom_sf"/>
</dbReference>
<dbReference type="InterPro" id="IPR001322">
    <property type="entry name" value="Lamin_tail_dom"/>
</dbReference>
<keyword evidence="3" id="KW-1185">Reference proteome</keyword>